<protein>
    <submittedName>
        <fullName evidence="1">8457_t:CDS:1</fullName>
    </submittedName>
</protein>
<accession>A0A9N9ABC9</accession>
<dbReference type="AlphaFoldDB" id="A0A9N9ABC9"/>
<proteinExistence type="predicted"/>
<reference evidence="1" key="1">
    <citation type="submission" date="2021-06" db="EMBL/GenBank/DDBJ databases">
        <authorList>
            <person name="Kallberg Y."/>
            <person name="Tangrot J."/>
            <person name="Rosling A."/>
        </authorList>
    </citation>
    <scope>NUCLEOTIDE SEQUENCE</scope>
    <source>
        <strain evidence="1">FL130A</strain>
    </source>
</reference>
<evidence type="ECO:0000313" key="1">
    <source>
        <dbReference type="EMBL" id="CAG8524325.1"/>
    </source>
</evidence>
<evidence type="ECO:0000313" key="2">
    <source>
        <dbReference type="Proteomes" id="UP000789508"/>
    </source>
</evidence>
<gene>
    <name evidence="1" type="ORF">ALEPTO_LOCUS4629</name>
</gene>
<name>A0A9N9ABC9_9GLOM</name>
<dbReference type="Proteomes" id="UP000789508">
    <property type="component" value="Unassembled WGS sequence"/>
</dbReference>
<comment type="caution">
    <text evidence="1">The sequence shown here is derived from an EMBL/GenBank/DDBJ whole genome shotgun (WGS) entry which is preliminary data.</text>
</comment>
<dbReference type="EMBL" id="CAJVPS010001103">
    <property type="protein sequence ID" value="CAG8524325.1"/>
    <property type="molecule type" value="Genomic_DNA"/>
</dbReference>
<organism evidence="1 2">
    <name type="scientific">Ambispora leptoticha</name>
    <dbReference type="NCBI Taxonomy" id="144679"/>
    <lineage>
        <taxon>Eukaryota</taxon>
        <taxon>Fungi</taxon>
        <taxon>Fungi incertae sedis</taxon>
        <taxon>Mucoromycota</taxon>
        <taxon>Glomeromycotina</taxon>
        <taxon>Glomeromycetes</taxon>
        <taxon>Archaeosporales</taxon>
        <taxon>Ambisporaceae</taxon>
        <taxon>Ambispora</taxon>
    </lineage>
</organism>
<keyword evidence="2" id="KW-1185">Reference proteome</keyword>
<sequence>MSIILPPQFEVYSLFSPTQQEGELPYVGYQPVNQFSKFDILSSSFISPPHDDNKNETSKYGETVNNNKLVLDQPSHNKELTDEKVIDQKIFTPFNNELYDAPQEVILASSLTRVRRDSECSDPSINPDLDPDRPLIIDESFDEDGITIEARKGFFNSLFGKKLRHTSLDNSQEKIILDQTRFFIDDDEELAIARKKSVMATFQSQAHV</sequence>
<dbReference type="OrthoDB" id="2473633at2759"/>